<sequence>MVIRTVYSLALYCSRCGKIHVHDVSAFTVKKAQSRELVCSCGQVQATITGVGHGQYLLKIPCVVCEVNHIICLDSKQLWRKHIDKMQVQKIYCPNETVELGFMGEREAVEQMIAGNQREFERLLREKTDDDIDSYDSYDENIENPQILFDVLNKIHDIAEKGHIYCLCGSVDIEAVVLPDCIELQCQHCGGRQAISAATDKDLQQAEQLELIELIPSKCSRHNQ</sequence>
<dbReference type="AlphaFoldDB" id="A0A1H8TPE2"/>
<reference evidence="1 2" key="1">
    <citation type="submission" date="2016-10" db="EMBL/GenBank/DDBJ databases">
        <authorList>
            <person name="de Groot N.N."/>
        </authorList>
    </citation>
    <scope>NUCLEOTIDE SEQUENCE [LARGE SCALE GENOMIC DNA]</scope>
    <source>
        <strain evidence="1 2">DSM 13305</strain>
    </source>
</reference>
<dbReference type="RefSeq" id="WP_091745442.1">
    <property type="nucleotide sequence ID" value="NZ_FODY01000007.1"/>
</dbReference>
<dbReference type="Proteomes" id="UP000198847">
    <property type="component" value="Unassembled WGS sequence"/>
</dbReference>
<dbReference type="EMBL" id="FODY01000007">
    <property type="protein sequence ID" value="SEO92920.1"/>
    <property type="molecule type" value="Genomic_DNA"/>
</dbReference>
<protein>
    <submittedName>
        <fullName evidence="1">Uncharacterized protein</fullName>
    </submittedName>
</protein>
<dbReference type="STRING" id="112903.SAMN04490178_10755"/>
<organism evidence="1 2">
    <name type="scientific">Propionispora vibrioides</name>
    <dbReference type="NCBI Taxonomy" id="112903"/>
    <lineage>
        <taxon>Bacteria</taxon>
        <taxon>Bacillati</taxon>
        <taxon>Bacillota</taxon>
        <taxon>Negativicutes</taxon>
        <taxon>Selenomonadales</taxon>
        <taxon>Sporomusaceae</taxon>
        <taxon>Propionispora</taxon>
    </lineage>
</organism>
<evidence type="ECO:0000313" key="2">
    <source>
        <dbReference type="Proteomes" id="UP000198847"/>
    </source>
</evidence>
<name>A0A1H8TPE2_9FIRM</name>
<proteinExistence type="predicted"/>
<accession>A0A1H8TPE2</accession>
<keyword evidence="2" id="KW-1185">Reference proteome</keyword>
<gene>
    <name evidence="1" type="ORF">SAMN04490178_10755</name>
</gene>
<evidence type="ECO:0000313" key="1">
    <source>
        <dbReference type="EMBL" id="SEO92920.1"/>
    </source>
</evidence>
<dbReference type="OrthoDB" id="1678992at2"/>